<dbReference type="GO" id="GO:0051536">
    <property type="term" value="F:iron-sulfur cluster binding"/>
    <property type="evidence" value="ECO:0007669"/>
    <property type="project" value="InterPro"/>
</dbReference>
<dbReference type="SUPFAM" id="SSF52343">
    <property type="entry name" value="Ferredoxin reductase-like, C-terminal NADP-linked domain"/>
    <property type="match status" value="1"/>
</dbReference>
<dbReference type="GO" id="GO:0016491">
    <property type="term" value="F:oxidoreductase activity"/>
    <property type="evidence" value="ECO:0007669"/>
    <property type="project" value="InterPro"/>
</dbReference>
<dbReference type="Pfam" id="PF00970">
    <property type="entry name" value="FAD_binding_6"/>
    <property type="match status" value="1"/>
</dbReference>
<dbReference type="InterPro" id="IPR008333">
    <property type="entry name" value="Cbr1-like_FAD-bd_dom"/>
</dbReference>
<dbReference type="InterPro" id="IPR052353">
    <property type="entry name" value="Benzoxazolinone_Detox_Enz"/>
</dbReference>
<dbReference type="InterPro" id="IPR005163">
    <property type="entry name" value="Tri_helical_YiiM-like"/>
</dbReference>
<sequence length="584" mass="63892">MNSLISVNVGLPRDVDWQGKMVHTAVWKRSAPGKVMARHLNLDGDGQGDLGGHGGEHRAVMVYQLDSYRYWETYLQRHDFEYGQFGENLTVDGLTDDEVCIGDRYRIGGALFEVTQPRVTCYRVGIRMNNPQMPALLVSHKRPGFYFRVIEEGEIGAGDEIVKVADGPERVSVAEIDALLYLPDHPRDQLERALRVPALSAGWKESLEALVGTDKQGGNAGLAPSSAPPPAWSGFRLLRVAAERRESVDVLSFILESEDRSPLPAPLAGQFLVFKLELDKNSAPILRSYSMSGPQSAGTYRVSVKRADGAGSRYFHERIQVGKLLQVSAPRGSFTLAPNDRPVVLLSAGIGATPVLSMLYKLASTDANSKREIWWCYGGRNGREHPFAVEARELLKGLPQSRSLVAYSRPEDGDRLGKDYDVYGHLNLSLLEQRDIPKTADFYLCGPAAFLADFTMALKAWGIADSCIHSETFGTESSITPGIASVTSPPPHQPIGTIGTGPKVFFTRSGLTVPWNSQYGSLLEFAEACDIPVRWSCRTGVCHTCESGLIGGKINYAPEPLDRPSDGNVLICCSTPLSEIELDL</sequence>
<dbReference type="Proteomes" id="UP000292958">
    <property type="component" value="Unassembled WGS sequence"/>
</dbReference>
<dbReference type="Gene3D" id="3.10.20.30">
    <property type="match status" value="1"/>
</dbReference>
<feature type="domain" description="2Fe-2S ferredoxin-type" evidence="1">
    <location>
        <begin position="502"/>
        <end position="584"/>
    </location>
</feature>
<evidence type="ECO:0000259" key="2">
    <source>
        <dbReference type="PROSITE" id="PS51340"/>
    </source>
</evidence>
<dbReference type="Pfam" id="PF03475">
    <property type="entry name" value="YiiM_3-alpha"/>
    <property type="match status" value="1"/>
</dbReference>
<dbReference type="PANTHER" id="PTHR30212:SF2">
    <property type="entry name" value="PROTEIN YIIM"/>
    <property type="match status" value="1"/>
</dbReference>
<protein>
    <submittedName>
        <fullName evidence="4">MOSC domain-containing protein YiiM</fullName>
    </submittedName>
</protein>
<name>A0A4V2G4Z4_9BACT</name>
<dbReference type="PANTHER" id="PTHR30212">
    <property type="entry name" value="PROTEIN YIIM"/>
    <property type="match status" value="1"/>
</dbReference>
<feature type="domain" description="FAD-binding FR-type" evidence="3">
    <location>
        <begin position="233"/>
        <end position="337"/>
    </location>
</feature>
<dbReference type="RefSeq" id="WP_130419881.1">
    <property type="nucleotide sequence ID" value="NZ_SHKW01000001.1"/>
</dbReference>
<dbReference type="GO" id="GO:0030170">
    <property type="term" value="F:pyridoxal phosphate binding"/>
    <property type="evidence" value="ECO:0007669"/>
    <property type="project" value="InterPro"/>
</dbReference>
<dbReference type="PRINTS" id="PR00409">
    <property type="entry name" value="PHDIOXRDTASE"/>
</dbReference>
<dbReference type="OrthoDB" id="9786134at2"/>
<dbReference type="InterPro" id="IPR011037">
    <property type="entry name" value="Pyrv_Knase-like_insert_dom_sf"/>
</dbReference>
<dbReference type="CDD" id="cd06184">
    <property type="entry name" value="flavohem_like_fad_nad_binding"/>
    <property type="match status" value="1"/>
</dbReference>
<dbReference type="Gene3D" id="2.40.30.10">
    <property type="entry name" value="Translation factors"/>
    <property type="match status" value="1"/>
</dbReference>
<gene>
    <name evidence="4" type="ORF">BDD14_3622</name>
</gene>
<dbReference type="AlphaFoldDB" id="A0A4V2G4Z4"/>
<dbReference type="PROSITE" id="PS51384">
    <property type="entry name" value="FAD_FR"/>
    <property type="match status" value="1"/>
</dbReference>
<comment type="caution">
    <text evidence="4">The sequence shown here is derived from an EMBL/GenBank/DDBJ whole genome shotgun (WGS) entry which is preliminary data.</text>
</comment>
<reference evidence="4 5" key="1">
    <citation type="submission" date="2019-02" db="EMBL/GenBank/DDBJ databases">
        <title>Genomic Encyclopedia of Archaeal and Bacterial Type Strains, Phase II (KMG-II): from individual species to whole genera.</title>
        <authorList>
            <person name="Goeker M."/>
        </authorList>
    </citation>
    <scope>NUCLEOTIDE SEQUENCE [LARGE SCALE GENOMIC DNA]</scope>
    <source>
        <strain evidence="4 5">DSM 18101</strain>
    </source>
</reference>
<dbReference type="SUPFAM" id="SSF63380">
    <property type="entry name" value="Riboflavin synthase domain-like"/>
    <property type="match status" value="1"/>
</dbReference>
<dbReference type="InterPro" id="IPR036010">
    <property type="entry name" value="2Fe-2S_ferredoxin-like_sf"/>
</dbReference>
<keyword evidence="5" id="KW-1185">Reference proteome</keyword>
<proteinExistence type="predicted"/>
<dbReference type="PROSITE" id="PS51085">
    <property type="entry name" value="2FE2S_FER_2"/>
    <property type="match status" value="1"/>
</dbReference>
<dbReference type="InterPro" id="IPR012675">
    <property type="entry name" value="Beta-grasp_dom_sf"/>
</dbReference>
<dbReference type="InterPro" id="IPR039261">
    <property type="entry name" value="FNR_nucleotide-bd"/>
</dbReference>
<dbReference type="InterPro" id="IPR017927">
    <property type="entry name" value="FAD-bd_FR_type"/>
</dbReference>
<dbReference type="Gene3D" id="3.40.50.80">
    <property type="entry name" value="Nucleotide-binding domain of ferredoxin-NADP reductase (FNR) module"/>
    <property type="match status" value="1"/>
</dbReference>
<dbReference type="Pfam" id="PF00175">
    <property type="entry name" value="NAD_binding_1"/>
    <property type="match status" value="1"/>
</dbReference>
<dbReference type="GO" id="GO:0030151">
    <property type="term" value="F:molybdenum ion binding"/>
    <property type="evidence" value="ECO:0007669"/>
    <property type="project" value="InterPro"/>
</dbReference>
<dbReference type="Pfam" id="PF03473">
    <property type="entry name" value="MOSC"/>
    <property type="match status" value="1"/>
</dbReference>
<evidence type="ECO:0000313" key="5">
    <source>
        <dbReference type="Proteomes" id="UP000292958"/>
    </source>
</evidence>
<dbReference type="InterPro" id="IPR001041">
    <property type="entry name" value="2Fe-2S_ferredoxin-type"/>
</dbReference>
<dbReference type="EMBL" id="SHKW01000001">
    <property type="protein sequence ID" value="RZU42076.1"/>
    <property type="molecule type" value="Genomic_DNA"/>
</dbReference>
<feature type="domain" description="MOSC" evidence="2">
    <location>
        <begin position="29"/>
        <end position="164"/>
    </location>
</feature>
<dbReference type="InterPro" id="IPR001433">
    <property type="entry name" value="OxRdtase_FAD/NAD-bd"/>
</dbReference>
<dbReference type="InterPro" id="IPR005302">
    <property type="entry name" value="MoCF_Sase_C"/>
</dbReference>
<dbReference type="InterPro" id="IPR017938">
    <property type="entry name" value="Riboflavin_synthase-like_b-brl"/>
</dbReference>
<evidence type="ECO:0000259" key="1">
    <source>
        <dbReference type="PROSITE" id="PS51085"/>
    </source>
</evidence>
<dbReference type="SUPFAM" id="SSF50800">
    <property type="entry name" value="PK beta-barrel domain-like"/>
    <property type="match status" value="1"/>
</dbReference>
<dbReference type="CDD" id="cd00207">
    <property type="entry name" value="fer2"/>
    <property type="match status" value="1"/>
</dbReference>
<organism evidence="4 5">
    <name type="scientific">Edaphobacter modestus</name>
    <dbReference type="NCBI Taxonomy" id="388466"/>
    <lineage>
        <taxon>Bacteria</taxon>
        <taxon>Pseudomonadati</taxon>
        <taxon>Acidobacteriota</taxon>
        <taxon>Terriglobia</taxon>
        <taxon>Terriglobales</taxon>
        <taxon>Acidobacteriaceae</taxon>
        <taxon>Edaphobacter</taxon>
    </lineage>
</organism>
<dbReference type="PROSITE" id="PS51340">
    <property type="entry name" value="MOSC"/>
    <property type="match status" value="1"/>
</dbReference>
<evidence type="ECO:0000313" key="4">
    <source>
        <dbReference type="EMBL" id="RZU42076.1"/>
    </source>
</evidence>
<accession>A0A4V2G4Z4</accession>
<evidence type="ECO:0000259" key="3">
    <source>
        <dbReference type="PROSITE" id="PS51384"/>
    </source>
</evidence>
<dbReference type="Pfam" id="PF00111">
    <property type="entry name" value="Fer2"/>
    <property type="match status" value="1"/>
</dbReference>
<dbReference type="SUPFAM" id="SSF54292">
    <property type="entry name" value="2Fe-2S ferredoxin-like"/>
    <property type="match status" value="1"/>
</dbReference>
<dbReference type="Gene3D" id="2.40.33.20">
    <property type="entry name" value="PK beta-barrel domain-like"/>
    <property type="match status" value="1"/>
</dbReference>